<keyword evidence="9" id="KW-1185">Reference proteome</keyword>
<keyword evidence="5 6" id="KW-0472">Membrane</keyword>
<evidence type="ECO:0000313" key="9">
    <source>
        <dbReference type="Proteomes" id="UP001161422"/>
    </source>
</evidence>
<evidence type="ECO:0000256" key="4">
    <source>
        <dbReference type="ARBA" id="ARBA00022989"/>
    </source>
</evidence>
<sequence>MFSAHKIPDLIKRLHLLLVLVVIWLFVSAGGVKMAKLAMSPGLWEWNHLWFGGLVTLLSVGFWLTNLAHGKWRSHYSWLVADFAQVVRDLKGLTKGRLPSAIDGGLLAWIEGIAMLLLIGAGVSGLMGYLSSGAQALSWYDWHTSLAWSLLWALAVHAVAALGHYIETFR</sequence>
<dbReference type="SUPFAM" id="SSF81342">
    <property type="entry name" value="Transmembrane di-heme cytochromes"/>
    <property type="match status" value="1"/>
</dbReference>
<name>A0AA37RRN7_9GAMM</name>
<feature type="domain" description="Cytochrome b561 bacterial/Ni-hydrogenase" evidence="7">
    <location>
        <begin position="10"/>
        <end position="164"/>
    </location>
</feature>
<dbReference type="InterPro" id="IPR016174">
    <property type="entry name" value="Di-haem_cyt_TM"/>
</dbReference>
<evidence type="ECO:0000256" key="3">
    <source>
        <dbReference type="ARBA" id="ARBA00022692"/>
    </source>
</evidence>
<evidence type="ECO:0000313" key="8">
    <source>
        <dbReference type="EMBL" id="GLP94845.1"/>
    </source>
</evidence>
<feature type="transmembrane region" description="Helical" evidence="6">
    <location>
        <begin position="146"/>
        <end position="166"/>
    </location>
</feature>
<keyword evidence="4 6" id="KW-1133">Transmembrane helix</keyword>
<keyword evidence="2" id="KW-1003">Cell membrane</keyword>
<evidence type="ECO:0000256" key="6">
    <source>
        <dbReference type="SAM" id="Phobius"/>
    </source>
</evidence>
<dbReference type="Proteomes" id="UP001161422">
    <property type="component" value="Unassembled WGS sequence"/>
</dbReference>
<proteinExistence type="predicted"/>
<accession>A0AA37RRN7</accession>
<protein>
    <recommendedName>
        <fullName evidence="7">Cytochrome b561 bacterial/Ni-hydrogenase domain-containing protein</fullName>
    </recommendedName>
</protein>
<dbReference type="GO" id="GO:0005886">
    <property type="term" value="C:plasma membrane"/>
    <property type="evidence" value="ECO:0007669"/>
    <property type="project" value="UniProtKB-SubCell"/>
</dbReference>
<keyword evidence="3 6" id="KW-0812">Transmembrane</keyword>
<comment type="subcellular location">
    <subcellularLocation>
        <location evidence="1">Cell membrane</location>
        <topology evidence="1">Multi-pass membrane protein</topology>
    </subcellularLocation>
</comment>
<evidence type="ECO:0000259" key="7">
    <source>
        <dbReference type="Pfam" id="PF01292"/>
    </source>
</evidence>
<feature type="transmembrane region" description="Helical" evidence="6">
    <location>
        <begin position="106"/>
        <end position="126"/>
    </location>
</feature>
<reference evidence="8" key="2">
    <citation type="submission" date="2023-01" db="EMBL/GenBank/DDBJ databases">
        <title>Draft genome sequence of Paraferrimonas sedimenticola strain NBRC 101628.</title>
        <authorList>
            <person name="Sun Q."/>
            <person name="Mori K."/>
        </authorList>
    </citation>
    <scope>NUCLEOTIDE SEQUENCE</scope>
    <source>
        <strain evidence="8">NBRC 101628</strain>
    </source>
</reference>
<organism evidence="8 9">
    <name type="scientific">Paraferrimonas sedimenticola</name>
    <dbReference type="NCBI Taxonomy" id="375674"/>
    <lineage>
        <taxon>Bacteria</taxon>
        <taxon>Pseudomonadati</taxon>
        <taxon>Pseudomonadota</taxon>
        <taxon>Gammaproteobacteria</taxon>
        <taxon>Alteromonadales</taxon>
        <taxon>Ferrimonadaceae</taxon>
        <taxon>Paraferrimonas</taxon>
    </lineage>
</organism>
<dbReference type="Pfam" id="PF01292">
    <property type="entry name" value="Ni_hydr_CYTB"/>
    <property type="match status" value="1"/>
</dbReference>
<evidence type="ECO:0000256" key="2">
    <source>
        <dbReference type="ARBA" id="ARBA00022475"/>
    </source>
</evidence>
<dbReference type="InterPro" id="IPR011577">
    <property type="entry name" value="Cyt_b561_bac/Ni-Hgenase"/>
</dbReference>
<dbReference type="RefSeq" id="WP_095506212.1">
    <property type="nucleotide sequence ID" value="NZ_BSNC01000001.1"/>
</dbReference>
<evidence type="ECO:0000256" key="5">
    <source>
        <dbReference type="ARBA" id="ARBA00023136"/>
    </source>
</evidence>
<evidence type="ECO:0000256" key="1">
    <source>
        <dbReference type="ARBA" id="ARBA00004651"/>
    </source>
</evidence>
<comment type="caution">
    <text evidence="8">The sequence shown here is derived from an EMBL/GenBank/DDBJ whole genome shotgun (WGS) entry which is preliminary data.</text>
</comment>
<feature type="transmembrane region" description="Helical" evidence="6">
    <location>
        <begin position="50"/>
        <end position="68"/>
    </location>
</feature>
<gene>
    <name evidence="8" type="ORF">GCM10007895_01510</name>
</gene>
<reference evidence="8" key="1">
    <citation type="journal article" date="2014" name="Int. J. Syst. Evol. Microbiol.">
        <title>Complete genome sequence of Corynebacterium casei LMG S-19264T (=DSM 44701T), isolated from a smear-ripened cheese.</title>
        <authorList>
            <consortium name="US DOE Joint Genome Institute (JGI-PGF)"/>
            <person name="Walter F."/>
            <person name="Albersmeier A."/>
            <person name="Kalinowski J."/>
            <person name="Ruckert C."/>
        </authorList>
    </citation>
    <scope>NUCLEOTIDE SEQUENCE</scope>
    <source>
        <strain evidence="8">NBRC 101628</strain>
    </source>
</reference>
<dbReference type="GO" id="GO:0009055">
    <property type="term" value="F:electron transfer activity"/>
    <property type="evidence" value="ECO:0007669"/>
    <property type="project" value="InterPro"/>
</dbReference>
<dbReference type="GO" id="GO:0022904">
    <property type="term" value="P:respiratory electron transport chain"/>
    <property type="evidence" value="ECO:0007669"/>
    <property type="project" value="InterPro"/>
</dbReference>
<dbReference type="AlphaFoldDB" id="A0AA37RRN7"/>
<dbReference type="EMBL" id="BSNC01000001">
    <property type="protein sequence ID" value="GLP94845.1"/>
    <property type="molecule type" value="Genomic_DNA"/>
</dbReference>